<feature type="region of interest" description="Disordered" evidence="1">
    <location>
        <begin position="1"/>
        <end position="25"/>
    </location>
</feature>
<gene>
    <name evidence="2" type="ORF">Gotri_011883</name>
</gene>
<organism evidence="2 3">
    <name type="scientific">Gossypium trilobum</name>
    <dbReference type="NCBI Taxonomy" id="34281"/>
    <lineage>
        <taxon>Eukaryota</taxon>
        <taxon>Viridiplantae</taxon>
        <taxon>Streptophyta</taxon>
        <taxon>Embryophyta</taxon>
        <taxon>Tracheophyta</taxon>
        <taxon>Spermatophyta</taxon>
        <taxon>Magnoliopsida</taxon>
        <taxon>eudicotyledons</taxon>
        <taxon>Gunneridae</taxon>
        <taxon>Pentapetalae</taxon>
        <taxon>rosids</taxon>
        <taxon>malvids</taxon>
        <taxon>Malvales</taxon>
        <taxon>Malvaceae</taxon>
        <taxon>Malvoideae</taxon>
        <taxon>Gossypium</taxon>
    </lineage>
</organism>
<comment type="caution">
    <text evidence="2">The sequence shown here is derived from an EMBL/GenBank/DDBJ whole genome shotgun (WGS) entry which is preliminary data.</text>
</comment>
<dbReference type="AlphaFoldDB" id="A0A7J9EVP6"/>
<evidence type="ECO:0000256" key="1">
    <source>
        <dbReference type="SAM" id="MobiDB-lite"/>
    </source>
</evidence>
<dbReference type="EMBL" id="JABEZW010000009">
    <property type="protein sequence ID" value="MBA0776951.1"/>
    <property type="molecule type" value="Genomic_DNA"/>
</dbReference>
<dbReference type="Proteomes" id="UP000593568">
    <property type="component" value="Unassembled WGS sequence"/>
</dbReference>
<evidence type="ECO:0000313" key="2">
    <source>
        <dbReference type="EMBL" id="MBA0776951.1"/>
    </source>
</evidence>
<name>A0A7J9EVP6_9ROSI</name>
<protein>
    <submittedName>
        <fullName evidence="2">Uncharacterized protein</fullName>
    </submittedName>
</protein>
<proteinExistence type="predicted"/>
<evidence type="ECO:0000313" key="3">
    <source>
        <dbReference type="Proteomes" id="UP000593568"/>
    </source>
</evidence>
<keyword evidence="3" id="KW-1185">Reference proteome</keyword>
<accession>A0A7J9EVP6</accession>
<reference evidence="2 3" key="1">
    <citation type="journal article" date="2019" name="Genome Biol. Evol.">
        <title>Insights into the evolution of the New World diploid cottons (Gossypium, subgenus Houzingenia) based on genome sequencing.</title>
        <authorList>
            <person name="Grover C.E."/>
            <person name="Arick M.A. 2nd"/>
            <person name="Thrash A."/>
            <person name="Conover J.L."/>
            <person name="Sanders W.S."/>
            <person name="Peterson D.G."/>
            <person name="Frelichowski J.E."/>
            <person name="Scheffler J.A."/>
            <person name="Scheffler B.E."/>
            <person name="Wendel J.F."/>
        </authorList>
    </citation>
    <scope>NUCLEOTIDE SEQUENCE [LARGE SCALE GENOMIC DNA]</scope>
    <source>
        <strain evidence="2">8</strain>
        <tissue evidence="2">Leaf</tissue>
    </source>
</reference>
<sequence length="106" mass="11729">MTKGVDEPFEPTKTHGGGKKVRKSRDMLSTLNNRIAKLEGFMGNVRETFEEVEGCTVEKESRQDQLKGQVTEVLSANVIAMLVVLNTIVDNTTMGKLTEKDDALET</sequence>
<feature type="compositionally biased region" description="Basic and acidic residues" evidence="1">
    <location>
        <begin position="1"/>
        <end position="13"/>
    </location>
</feature>